<name>A0A2S9GXN0_9BURK</name>
<sequence>MKRLLLATLLAASPLLSMAQVSVGVNLNIGDPNFYGQVDLENGPPPPVMYSTPVVVQPAPPGVYYPPVYLRVPTVYYQNWPQYCGMYNACYQPVFFVQENWYMHVYAPMYRSRYPHGRPGFAPRAFYNQHGGPGPRVEERRDEHGGQRHEDRHEEHREEDHR</sequence>
<feature type="compositionally biased region" description="Basic and acidic residues" evidence="1">
    <location>
        <begin position="136"/>
        <end position="162"/>
    </location>
</feature>
<protein>
    <submittedName>
        <fullName evidence="3">Uncharacterized protein</fullName>
    </submittedName>
</protein>
<dbReference type="Proteomes" id="UP000237839">
    <property type="component" value="Unassembled WGS sequence"/>
</dbReference>
<feature type="region of interest" description="Disordered" evidence="1">
    <location>
        <begin position="122"/>
        <end position="162"/>
    </location>
</feature>
<keyword evidence="4" id="KW-1185">Reference proteome</keyword>
<accession>A0A2S9GXN0</accession>
<dbReference type="RefSeq" id="WP_105532551.1">
    <property type="nucleotide sequence ID" value="NZ_PUGF01000013.1"/>
</dbReference>
<dbReference type="AlphaFoldDB" id="A0A2S9GXN0"/>
<organism evidence="3 4">
    <name type="scientific">Solimicrobium silvestre</name>
    <dbReference type="NCBI Taxonomy" id="2099400"/>
    <lineage>
        <taxon>Bacteria</taxon>
        <taxon>Pseudomonadati</taxon>
        <taxon>Pseudomonadota</taxon>
        <taxon>Betaproteobacteria</taxon>
        <taxon>Burkholderiales</taxon>
        <taxon>Oxalobacteraceae</taxon>
        <taxon>Solimicrobium</taxon>
    </lineage>
</organism>
<dbReference type="EMBL" id="PUGF01000013">
    <property type="protein sequence ID" value="PRC92416.1"/>
    <property type="molecule type" value="Genomic_DNA"/>
</dbReference>
<evidence type="ECO:0000256" key="1">
    <source>
        <dbReference type="SAM" id="MobiDB-lite"/>
    </source>
</evidence>
<evidence type="ECO:0000256" key="2">
    <source>
        <dbReference type="SAM" id="SignalP"/>
    </source>
</evidence>
<evidence type="ECO:0000313" key="3">
    <source>
        <dbReference type="EMBL" id="PRC92416.1"/>
    </source>
</evidence>
<gene>
    <name evidence="3" type="ORF">S2091_2791</name>
</gene>
<proteinExistence type="predicted"/>
<feature type="signal peptide" evidence="2">
    <location>
        <begin position="1"/>
        <end position="19"/>
    </location>
</feature>
<reference evidence="3 4" key="1">
    <citation type="submission" date="2018-02" db="EMBL/GenBank/DDBJ databases">
        <title>Solimicrobium silvestre gen. nov., sp. nov., isolated from alpine forest soil.</title>
        <authorList>
            <person name="Margesin R."/>
            <person name="Albuquerque L."/>
            <person name="Zhang D.-C."/>
            <person name="Froufe H.J.C."/>
            <person name="Severino R."/>
            <person name="Roxo I."/>
            <person name="Egas C."/>
            <person name="Da Costa M.S."/>
        </authorList>
    </citation>
    <scope>NUCLEOTIDE SEQUENCE [LARGE SCALE GENOMIC DNA]</scope>
    <source>
        <strain evidence="3 4">S20-91</strain>
    </source>
</reference>
<feature type="chain" id="PRO_5015493994" evidence="2">
    <location>
        <begin position="20"/>
        <end position="162"/>
    </location>
</feature>
<evidence type="ECO:0000313" key="4">
    <source>
        <dbReference type="Proteomes" id="UP000237839"/>
    </source>
</evidence>
<dbReference type="OrthoDB" id="8536851at2"/>
<comment type="caution">
    <text evidence="3">The sequence shown here is derived from an EMBL/GenBank/DDBJ whole genome shotgun (WGS) entry which is preliminary data.</text>
</comment>
<keyword evidence="2" id="KW-0732">Signal</keyword>